<evidence type="ECO:0000313" key="2">
    <source>
        <dbReference type="EMBL" id="PSR73067.1"/>
    </source>
</evidence>
<comment type="caution">
    <text evidence="2">The sequence shown here is derived from an EMBL/GenBank/DDBJ whole genome shotgun (WGS) entry which is preliminary data.</text>
</comment>
<gene>
    <name evidence="2" type="ORF">PHLCEN_2v11060</name>
</gene>
<feature type="region of interest" description="Disordered" evidence="1">
    <location>
        <begin position="1"/>
        <end position="50"/>
    </location>
</feature>
<dbReference type="EMBL" id="MLYV02001115">
    <property type="protein sequence ID" value="PSR73067.1"/>
    <property type="molecule type" value="Genomic_DNA"/>
</dbReference>
<dbReference type="Proteomes" id="UP000186601">
    <property type="component" value="Unassembled WGS sequence"/>
</dbReference>
<feature type="region of interest" description="Disordered" evidence="1">
    <location>
        <begin position="92"/>
        <end position="111"/>
    </location>
</feature>
<reference evidence="2 3" key="1">
    <citation type="submission" date="2018-02" db="EMBL/GenBank/DDBJ databases">
        <title>Genome sequence of the basidiomycete white-rot fungus Phlebia centrifuga.</title>
        <authorList>
            <person name="Granchi Z."/>
            <person name="Peng M."/>
            <person name="de Vries R.P."/>
            <person name="Hilden K."/>
            <person name="Makela M.R."/>
            <person name="Grigoriev I."/>
            <person name="Riley R."/>
        </authorList>
    </citation>
    <scope>NUCLEOTIDE SEQUENCE [LARGE SCALE GENOMIC DNA]</scope>
    <source>
        <strain evidence="2 3">FBCC195</strain>
    </source>
</reference>
<name>A0A2R6NL15_9APHY</name>
<accession>A0A2R6NL15</accession>
<sequence length="111" mass="11718">MFQRSRSKAALALQLPDPAHLPPPAPQVLPSPALPPYPSPTAQPGRGEREIPPLLKLEVAGVGQATAQLARPKGRREGGCCFALVIRREAGEGGLARGREAGKRGESPETR</sequence>
<dbReference type="AlphaFoldDB" id="A0A2R6NL15"/>
<organism evidence="2 3">
    <name type="scientific">Hermanssonia centrifuga</name>
    <dbReference type="NCBI Taxonomy" id="98765"/>
    <lineage>
        <taxon>Eukaryota</taxon>
        <taxon>Fungi</taxon>
        <taxon>Dikarya</taxon>
        <taxon>Basidiomycota</taxon>
        <taxon>Agaricomycotina</taxon>
        <taxon>Agaricomycetes</taxon>
        <taxon>Polyporales</taxon>
        <taxon>Meruliaceae</taxon>
        <taxon>Hermanssonia</taxon>
    </lineage>
</organism>
<keyword evidence="3" id="KW-1185">Reference proteome</keyword>
<proteinExistence type="predicted"/>
<feature type="compositionally biased region" description="Low complexity" evidence="1">
    <location>
        <begin position="9"/>
        <end position="18"/>
    </location>
</feature>
<evidence type="ECO:0000256" key="1">
    <source>
        <dbReference type="SAM" id="MobiDB-lite"/>
    </source>
</evidence>
<feature type="compositionally biased region" description="Pro residues" evidence="1">
    <location>
        <begin position="19"/>
        <end position="41"/>
    </location>
</feature>
<protein>
    <submittedName>
        <fullName evidence="2">Uncharacterized protein</fullName>
    </submittedName>
</protein>
<evidence type="ECO:0000313" key="3">
    <source>
        <dbReference type="Proteomes" id="UP000186601"/>
    </source>
</evidence>